<accession>A0A1M5Q4M2</accession>
<dbReference type="EMBL" id="FQWY01000030">
    <property type="protein sequence ID" value="SHH09064.1"/>
    <property type="molecule type" value="Genomic_DNA"/>
</dbReference>
<dbReference type="AlphaFoldDB" id="A0A1M5Q4M2"/>
<organism evidence="1 2">
    <name type="scientific">Thermosyntropha lipolytica DSM 11003</name>
    <dbReference type="NCBI Taxonomy" id="1123382"/>
    <lineage>
        <taxon>Bacteria</taxon>
        <taxon>Bacillati</taxon>
        <taxon>Bacillota</taxon>
        <taxon>Clostridia</taxon>
        <taxon>Eubacteriales</taxon>
        <taxon>Syntrophomonadaceae</taxon>
        <taxon>Thermosyntropha</taxon>
    </lineage>
</organism>
<dbReference type="Proteomes" id="UP000242329">
    <property type="component" value="Unassembled WGS sequence"/>
</dbReference>
<keyword evidence="2" id="KW-1185">Reference proteome</keyword>
<evidence type="ECO:0000313" key="2">
    <source>
        <dbReference type="Proteomes" id="UP000242329"/>
    </source>
</evidence>
<dbReference type="Pfam" id="PF11148">
    <property type="entry name" value="DUF2922"/>
    <property type="match status" value="1"/>
</dbReference>
<dbReference type="STRING" id="1123382.SAMN02745221_01654"/>
<evidence type="ECO:0000313" key="1">
    <source>
        <dbReference type="EMBL" id="SHH09064.1"/>
    </source>
</evidence>
<protein>
    <recommendedName>
        <fullName evidence="3">DUF2922 domain-containing protein</fullName>
    </recommendedName>
</protein>
<sequence length="74" mass="8102">MAIERTLVMEFKTEGDKTQRIRVSGAREDLEAAEVNAVMNSIVSKNIFLTSSGDITAKASAYIIAREITEIPLS</sequence>
<evidence type="ECO:0008006" key="3">
    <source>
        <dbReference type="Google" id="ProtNLM"/>
    </source>
</evidence>
<name>A0A1M5Q4M2_9FIRM</name>
<gene>
    <name evidence="1" type="ORF">SAMN02745221_01654</name>
</gene>
<dbReference type="OrthoDB" id="9795264at2"/>
<dbReference type="RefSeq" id="WP_084728422.1">
    <property type="nucleotide sequence ID" value="NZ_FQWY01000030.1"/>
</dbReference>
<proteinExistence type="predicted"/>
<reference evidence="2" key="1">
    <citation type="submission" date="2016-11" db="EMBL/GenBank/DDBJ databases">
        <authorList>
            <person name="Varghese N."/>
            <person name="Submissions S."/>
        </authorList>
    </citation>
    <scope>NUCLEOTIDE SEQUENCE [LARGE SCALE GENOMIC DNA]</scope>
    <source>
        <strain evidence="2">DSM 11003</strain>
    </source>
</reference>
<dbReference type="InterPro" id="IPR021321">
    <property type="entry name" value="DUF2922"/>
</dbReference>